<evidence type="ECO:0000313" key="9">
    <source>
        <dbReference type="Proteomes" id="UP000886743"/>
    </source>
</evidence>
<feature type="non-terminal residue" evidence="8">
    <location>
        <position position="1"/>
    </location>
</feature>
<reference evidence="8" key="2">
    <citation type="journal article" date="2021" name="PeerJ">
        <title>Extensive microbial diversity within the chicken gut microbiome revealed by metagenomics and culture.</title>
        <authorList>
            <person name="Gilroy R."/>
            <person name="Ravi A."/>
            <person name="Getino M."/>
            <person name="Pursley I."/>
            <person name="Horton D.L."/>
            <person name="Alikhan N.F."/>
            <person name="Baker D."/>
            <person name="Gharbi K."/>
            <person name="Hall N."/>
            <person name="Watson M."/>
            <person name="Adriaenssens E.M."/>
            <person name="Foster-Nyarko E."/>
            <person name="Jarju S."/>
            <person name="Secka A."/>
            <person name="Antonio M."/>
            <person name="Oren A."/>
            <person name="Chaudhuri R.R."/>
            <person name="La Ragione R."/>
            <person name="Hildebrand F."/>
            <person name="Pallen M.J."/>
        </authorList>
    </citation>
    <scope>NUCLEOTIDE SEQUENCE</scope>
    <source>
        <strain evidence="8">4920</strain>
    </source>
</reference>
<name>A0A9D1SZ53_9FIRM</name>
<keyword evidence="2" id="KW-0004">4Fe-4S</keyword>
<evidence type="ECO:0000256" key="3">
    <source>
        <dbReference type="ARBA" id="ARBA00022691"/>
    </source>
</evidence>
<dbReference type="EMBL" id="DVOF01000069">
    <property type="protein sequence ID" value="HIV02393.1"/>
    <property type="molecule type" value="Genomic_DNA"/>
</dbReference>
<comment type="caution">
    <text evidence="8">The sequence shown here is derived from an EMBL/GenBank/DDBJ whole genome shotgun (WGS) entry which is preliminary data.</text>
</comment>
<dbReference type="InterPro" id="IPR007197">
    <property type="entry name" value="rSAM"/>
</dbReference>
<dbReference type="InterPro" id="IPR058240">
    <property type="entry name" value="rSAM_sf"/>
</dbReference>
<comment type="cofactor">
    <cofactor evidence="1">
        <name>[4Fe-4S] cluster</name>
        <dbReference type="ChEBI" id="CHEBI:49883"/>
    </cofactor>
</comment>
<accession>A0A9D1SZ53</accession>
<sequence>PLRCIYCHNPDTQNINDGREMDIDELVRDICGYRNFIKTGGVTLSGGEPLMQPQAAAALLQKLRQEGIHTALDTAGSVELRLSAPALDAADLVLLDIKALDDALCREMTEKGPQNTLRTLGYLNTAGKPVWLRHVLVPGYTLDTQRLTRLAEFLTQFDCIEKVELLPFHKLGEHKWKELGRPYLLYETREPTAEEVEQAKQIFIKQGFSV</sequence>
<keyword evidence="6" id="KW-0411">Iron-sulfur</keyword>
<keyword evidence="4" id="KW-0479">Metal-binding</keyword>
<dbReference type="AlphaFoldDB" id="A0A9D1SZ53"/>
<evidence type="ECO:0000313" key="8">
    <source>
        <dbReference type="EMBL" id="HIV02393.1"/>
    </source>
</evidence>
<dbReference type="InterPro" id="IPR013785">
    <property type="entry name" value="Aldolase_TIM"/>
</dbReference>
<evidence type="ECO:0000256" key="5">
    <source>
        <dbReference type="ARBA" id="ARBA00023004"/>
    </source>
</evidence>
<dbReference type="Proteomes" id="UP000886743">
    <property type="component" value="Unassembled WGS sequence"/>
</dbReference>
<dbReference type="InterPro" id="IPR034457">
    <property type="entry name" value="Organic_radical-activating"/>
</dbReference>
<dbReference type="GO" id="GO:0046872">
    <property type="term" value="F:metal ion binding"/>
    <property type="evidence" value="ECO:0007669"/>
    <property type="project" value="UniProtKB-KW"/>
</dbReference>
<keyword evidence="3" id="KW-0949">S-adenosyl-L-methionine</keyword>
<evidence type="ECO:0000256" key="2">
    <source>
        <dbReference type="ARBA" id="ARBA00022485"/>
    </source>
</evidence>
<dbReference type="GO" id="GO:0051539">
    <property type="term" value="F:4 iron, 4 sulfur cluster binding"/>
    <property type="evidence" value="ECO:0007669"/>
    <property type="project" value="UniProtKB-KW"/>
</dbReference>
<dbReference type="PANTHER" id="PTHR30352">
    <property type="entry name" value="PYRUVATE FORMATE-LYASE-ACTIVATING ENZYME"/>
    <property type="match status" value="1"/>
</dbReference>
<dbReference type="Pfam" id="PF04055">
    <property type="entry name" value="Radical_SAM"/>
    <property type="match status" value="1"/>
</dbReference>
<protein>
    <submittedName>
        <fullName evidence="8">Radical SAM protein</fullName>
    </submittedName>
</protein>
<reference evidence="8" key="1">
    <citation type="submission" date="2020-10" db="EMBL/GenBank/DDBJ databases">
        <authorList>
            <person name="Gilroy R."/>
        </authorList>
    </citation>
    <scope>NUCLEOTIDE SEQUENCE</scope>
    <source>
        <strain evidence="8">4920</strain>
    </source>
</reference>
<evidence type="ECO:0000256" key="1">
    <source>
        <dbReference type="ARBA" id="ARBA00001966"/>
    </source>
</evidence>
<dbReference type="SUPFAM" id="SSF102114">
    <property type="entry name" value="Radical SAM enzymes"/>
    <property type="match status" value="1"/>
</dbReference>
<dbReference type="PANTHER" id="PTHR30352:SF5">
    <property type="entry name" value="PYRUVATE FORMATE-LYASE 1-ACTIVATING ENZYME"/>
    <property type="match status" value="1"/>
</dbReference>
<evidence type="ECO:0000259" key="7">
    <source>
        <dbReference type="PROSITE" id="PS51918"/>
    </source>
</evidence>
<organism evidence="8 9">
    <name type="scientific">Candidatus Aphodoplasma excrementigallinarum</name>
    <dbReference type="NCBI Taxonomy" id="2840673"/>
    <lineage>
        <taxon>Bacteria</taxon>
        <taxon>Bacillati</taxon>
        <taxon>Bacillota</taxon>
        <taxon>Clostridia</taxon>
        <taxon>Eubacteriales</taxon>
        <taxon>Candidatus Aphodoplasma</taxon>
    </lineage>
</organism>
<feature type="domain" description="Radical SAM core" evidence="7">
    <location>
        <begin position="1"/>
        <end position="205"/>
    </location>
</feature>
<gene>
    <name evidence="8" type="ORF">IAC74_02370</name>
</gene>
<proteinExistence type="predicted"/>
<dbReference type="Gene3D" id="3.20.20.70">
    <property type="entry name" value="Aldolase class I"/>
    <property type="match status" value="1"/>
</dbReference>
<dbReference type="CDD" id="cd01335">
    <property type="entry name" value="Radical_SAM"/>
    <property type="match status" value="1"/>
</dbReference>
<keyword evidence="5" id="KW-0408">Iron</keyword>
<dbReference type="GO" id="GO:0003824">
    <property type="term" value="F:catalytic activity"/>
    <property type="evidence" value="ECO:0007669"/>
    <property type="project" value="InterPro"/>
</dbReference>
<dbReference type="PROSITE" id="PS51918">
    <property type="entry name" value="RADICAL_SAM"/>
    <property type="match status" value="1"/>
</dbReference>
<evidence type="ECO:0000256" key="4">
    <source>
        <dbReference type="ARBA" id="ARBA00022723"/>
    </source>
</evidence>
<evidence type="ECO:0000256" key="6">
    <source>
        <dbReference type="ARBA" id="ARBA00023014"/>
    </source>
</evidence>